<dbReference type="Proteomes" id="UP000695000">
    <property type="component" value="Unplaced"/>
</dbReference>
<dbReference type="RefSeq" id="XP_017776967.1">
    <property type="nucleotide sequence ID" value="XM_017921478.1"/>
</dbReference>
<feature type="signal peptide" evidence="1">
    <location>
        <begin position="1"/>
        <end position="16"/>
    </location>
</feature>
<evidence type="ECO:0000256" key="1">
    <source>
        <dbReference type="SAM" id="SignalP"/>
    </source>
</evidence>
<accession>A0ABM1MQW7</accession>
<sequence>MLLLKVVILLWSFVDSQSISTRRANELRKKLQHLYESTQNVMLEGTDVLNPLLDDVHTYTVEKGVEGREFIEILYKQTITQVNTFENQSKGKGIDIAKCCQAVRKLLKMEMKHSTALVDQCISQSRRTSINNSPKLNEISKHQFFIIRDDYNKHMTTCIKDNDEKCLNNIFEGINNDIQQYRSELTRLFNVAIKSITNQKDQFTTCIEDMKNNTDSRSQQIFNRVMSC</sequence>
<name>A0ABM1MQW7_NICVS</name>
<dbReference type="GeneID" id="108562965"/>
<gene>
    <name evidence="3" type="primary">LOC108562965</name>
</gene>
<organism evidence="2 3">
    <name type="scientific">Nicrophorus vespilloides</name>
    <name type="common">Boreal carrion beetle</name>
    <dbReference type="NCBI Taxonomy" id="110193"/>
    <lineage>
        <taxon>Eukaryota</taxon>
        <taxon>Metazoa</taxon>
        <taxon>Ecdysozoa</taxon>
        <taxon>Arthropoda</taxon>
        <taxon>Hexapoda</taxon>
        <taxon>Insecta</taxon>
        <taxon>Pterygota</taxon>
        <taxon>Neoptera</taxon>
        <taxon>Endopterygota</taxon>
        <taxon>Coleoptera</taxon>
        <taxon>Polyphaga</taxon>
        <taxon>Staphyliniformia</taxon>
        <taxon>Silphidae</taxon>
        <taxon>Nicrophorinae</taxon>
        <taxon>Nicrophorus</taxon>
    </lineage>
</organism>
<evidence type="ECO:0000313" key="3">
    <source>
        <dbReference type="RefSeq" id="XP_017776967.1"/>
    </source>
</evidence>
<keyword evidence="1" id="KW-0732">Signal</keyword>
<proteinExistence type="predicted"/>
<evidence type="ECO:0000313" key="2">
    <source>
        <dbReference type="Proteomes" id="UP000695000"/>
    </source>
</evidence>
<feature type="chain" id="PRO_5045703644" evidence="1">
    <location>
        <begin position="17"/>
        <end position="228"/>
    </location>
</feature>
<keyword evidence="2" id="KW-1185">Reference proteome</keyword>
<protein>
    <submittedName>
        <fullName evidence="3">Uncharacterized protein LOC108562965</fullName>
    </submittedName>
</protein>
<reference evidence="3" key="1">
    <citation type="submission" date="2025-08" db="UniProtKB">
        <authorList>
            <consortium name="RefSeq"/>
        </authorList>
    </citation>
    <scope>IDENTIFICATION</scope>
    <source>
        <tissue evidence="3">Whole Larva</tissue>
    </source>
</reference>